<dbReference type="SMART" id="SM00355">
    <property type="entry name" value="ZnF_C2H2"/>
    <property type="match status" value="4"/>
</dbReference>
<dbReference type="PROSITE" id="PS50294">
    <property type="entry name" value="WD_REPEATS_REGION"/>
    <property type="match status" value="1"/>
</dbReference>
<keyword evidence="13" id="KW-1185">Reference proteome</keyword>
<dbReference type="SMART" id="SM00320">
    <property type="entry name" value="WD40"/>
    <property type="match status" value="8"/>
</dbReference>
<feature type="region of interest" description="Disordered" evidence="10">
    <location>
        <begin position="707"/>
        <end position="820"/>
    </location>
</feature>
<dbReference type="SUPFAM" id="SSF50978">
    <property type="entry name" value="WD40 repeat-like"/>
    <property type="match status" value="3"/>
</dbReference>
<evidence type="ECO:0000256" key="7">
    <source>
        <dbReference type="ARBA" id="ARBA00038255"/>
    </source>
</evidence>
<dbReference type="InterPro" id="IPR036322">
    <property type="entry name" value="WD40_repeat_dom_sf"/>
</dbReference>
<evidence type="ECO:0000256" key="6">
    <source>
        <dbReference type="ARBA" id="ARBA00035113"/>
    </source>
</evidence>
<keyword evidence="5" id="KW-0677">Repeat</keyword>
<comment type="similarity">
    <text evidence="6">Belongs to the ZNF598/HEL2 family.</text>
</comment>
<keyword evidence="8" id="KW-0479">Metal-binding</keyword>
<dbReference type="PROSITE" id="PS50082">
    <property type="entry name" value="WD_REPEATS_2"/>
    <property type="match status" value="1"/>
</dbReference>
<reference evidence="12 13" key="1">
    <citation type="journal article" date="2024" name="G3 (Bethesda)">
        <title>Genome assembly of Hibiscus sabdariffa L. provides insights into metabolisms of medicinal natural products.</title>
        <authorList>
            <person name="Kim T."/>
        </authorList>
    </citation>
    <scope>NUCLEOTIDE SEQUENCE [LARGE SCALE GENOMIC DNA]</scope>
    <source>
        <strain evidence="12">TK-2024</strain>
        <tissue evidence="12">Old leaves</tissue>
    </source>
</reference>
<dbReference type="Pfam" id="PF23202">
    <property type="entry name" value="PAH_ZNF598"/>
    <property type="match status" value="1"/>
</dbReference>
<comment type="subcellular location">
    <subcellularLocation>
        <location evidence="1">Cytoplasm</location>
    </subcellularLocation>
</comment>
<feature type="compositionally biased region" description="Polar residues" evidence="10">
    <location>
        <begin position="434"/>
        <end position="443"/>
    </location>
</feature>
<name>A0ABR2NGC5_9ROSI</name>
<keyword evidence="2" id="KW-0963">Cytoplasm</keyword>
<dbReference type="PANTHER" id="PTHR14344:SF3">
    <property type="entry name" value="WD REPEAT-CONTAINING PROTEIN 6"/>
    <property type="match status" value="1"/>
</dbReference>
<dbReference type="Pfam" id="PF00400">
    <property type="entry name" value="WD40"/>
    <property type="match status" value="3"/>
</dbReference>
<keyword evidence="4" id="KW-0819">tRNA processing</keyword>
<accession>A0ABR2NGC5</accession>
<proteinExistence type="inferred from homology"/>
<evidence type="ECO:0000313" key="12">
    <source>
        <dbReference type="EMBL" id="KAK8975108.1"/>
    </source>
</evidence>
<dbReference type="InterPro" id="IPR001680">
    <property type="entry name" value="WD40_rpt"/>
</dbReference>
<feature type="region of interest" description="Disordered" evidence="10">
    <location>
        <begin position="383"/>
        <end position="465"/>
    </location>
</feature>
<dbReference type="InterPro" id="IPR015943">
    <property type="entry name" value="WD40/YVTN_repeat-like_dom_sf"/>
</dbReference>
<dbReference type="EMBL" id="JBBPBN010000152">
    <property type="protein sequence ID" value="KAK8975108.1"/>
    <property type="molecule type" value="Genomic_DNA"/>
</dbReference>
<evidence type="ECO:0000256" key="2">
    <source>
        <dbReference type="ARBA" id="ARBA00022490"/>
    </source>
</evidence>
<evidence type="ECO:0000256" key="4">
    <source>
        <dbReference type="ARBA" id="ARBA00022694"/>
    </source>
</evidence>
<evidence type="ECO:0000256" key="8">
    <source>
        <dbReference type="PROSITE-ProRule" id="PRU00175"/>
    </source>
</evidence>
<evidence type="ECO:0000256" key="5">
    <source>
        <dbReference type="ARBA" id="ARBA00022737"/>
    </source>
</evidence>
<feature type="compositionally biased region" description="Basic residues" evidence="10">
    <location>
        <begin position="775"/>
        <end position="786"/>
    </location>
</feature>
<dbReference type="Pfam" id="PF25447">
    <property type="entry name" value="RING_ZNF598"/>
    <property type="match status" value="1"/>
</dbReference>
<comment type="caution">
    <text evidence="12">The sequence shown here is derived from an EMBL/GenBank/DDBJ whole genome shotgun (WGS) entry which is preliminary data.</text>
</comment>
<gene>
    <name evidence="12" type="ORF">V6N11_058159</name>
</gene>
<dbReference type="InterPro" id="IPR001841">
    <property type="entry name" value="Znf_RING"/>
</dbReference>
<evidence type="ECO:0000259" key="11">
    <source>
        <dbReference type="PROSITE" id="PS50089"/>
    </source>
</evidence>
<dbReference type="Proteomes" id="UP001396334">
    <property type="component" value="Unassembled WGS sequence"/>
</dbReference>
<feature type="region of interest" description="Disordered" evidence="10">
    <location>
        <begin position="517"/>
        <end position="569"/>
    </location>
</feature>
<evidence type="ECO:0000256" key="1">
    <source>
        <dbReference type="ARBA" id="ARBA00004496"/>
    </source>
</evidence>
<dbReference type="Gene3D" id="2.130.10.10">
    <property type="entry name" value="YVTN repeat-like/Quinoprotein amine dehydrogenase"/>
    <property type="match status" value="4"/>
</dbReference>
<dbReference type="PANTHER" id="PTHR14344">
    <property type="entry name" value="WD REPEAT PROTEIN"/>
    <property type="match status" value="1"/>
</dbReference>
<feature type="repeat" description="WD" evidence="9">
    <location>
        <begin position="1039"/>
        <end position="1072"/>
    </location>
</feature>
<sequence length="2150" mass="238444">MDDSCAVCADNLEWVAYGACGHRDVCSTCVSRLRFICNDRRCCICKTESNVVFVTKALGDYTRMINDFSVLPSDVREGRVGSYWYHEDTQAFFDDVDHYRMVKAMCRLSCSVCDKMEEQSNDGTKRRGKFRNIEQLKGHLFHQHRLVMCSLCLEGRKVFICEQKLYTRAQLNQHINTGDSEVDGTESERGGFMGHPMCEFCKTPFYGDNELYSHMSTEHYTCHICQRQHPGQYEYYKNYDDLEIHFRRDHYLCEDEACLAKKFIVFQSEAELKRHNTIEHGGRMSRAQRSAALQIPTSFRYRRSNEDNRRGRSRTFRREASDNDYQLSMAIEASLGMASDPPASSSTAQAVSHQRDTNDNDLLVQPFESLSTMDAETSSRYLQALGPGSRGGPLQESSFPPLPVASTTSQQKSNRSSGLPNNTMAARLRRQKNGNKNVSSSAQAWPAASRRTVQASSSSSQVRPAASVGAVTSLANGNGNRVAQLGYASLTNAQAPAQAQAQAQARPTRAADILMSSGSRMSSGNTSRISHSSSAPNLHDGGYSEPSASDFPPVSAAQKHKQSSSNQVLAKMEDVRSANKSLVEKMQAALDYDEEKYTAFKEISGQFRQGLIGTDRYLDYVQQHGLSHLVLELARLCPDAQKQKELIDTYNARLQSNGLEDNGWAQGSVRLKEKDATKKGKGKSVDAAGSNSKDILADSILSSVRKLQSSYKPSEEEAEVLSKDGYRPSKGKTKVMVEEQRVQLNSSNQPSIQIGGQNESLPMKVGSGDGGGGSKQRKKTSKFHRVRLGDGSMASLLDLKNSEPDPEPEPLDNKVDGSQNSIGAVPVREFPFSTMADSQLRQSHCNIRSNQYLGEISALCFLHLPSHLSSFPHLLAGTGSQVLLYDLESAKMIKSFQVFEGIRVHGLICSLPDNTLTCKVVVCGEKRVKLFNLSFESVSKSNTQSEFLVDLSIIHSLPRFTHWVLDVLFLKDHCLAIGCSDNSVHVWDMLKSSLVLQVQSPDRCLLYSMRLWGDNLEALRIASGTIYNEEYKAVHICRLVGHEGSIFRIVWSSSGAKLVSVSDDRSARIWTIPGMQSDSDDKREVVGPVLFGHSARIWDCCISDNLIITAGEDCTCRVWGLDGKQLRMIKEHIGRGIWRCLYDPNSSLLVTAGFDSAIKVHQLHTSVCNTLDLEGNTESEGIIEGAQIITTRIPNTMEHAGLMDSKSEYVRSLYFKCEDTIYVATNHGYLYHALLSETEDVKWTELVRVSGEVAIVCMDLLSASLSENYCGVDDWIAVGDGKGDMTVVGVTGYRSSPQVGFTFTWSAEAERQLLGTYWCKSLGCRYVFTTDPRGTLKLWKLYDPSKSVCQDSGRITLIAEFASCFGIRIMCLDASFEEEVLVCGDLRGNLVLFPLSKELLLSTSATLGVKISPLSYFKGAHGISTVSNILVARLSCNQIEIRTTGADGCLCYFEYDKGRESFEFIGMRQLKELSLIESVSTDIKSADLANCNYAAGFASTDFIIWNLITEAKVLQIPCGGWRRPHSYYLGDVPEIRNCFAYVKDEIIYIRRHWLAESGGEKFPQNLHLQFHGREMHSLCFVSENLQVKGNEEENLVHKSSWIATGCEDGTVRLTRFTPEMENWSASKLLGEHVGGSAVRSICFVSKTHIIPSDVSTMPDLEKGQNDTSDGKQNPCLLVSVGAKRVLTTWLLRNRSLDEEGIYPEQKLNRCETGHNPLVKQCSSMSFRWLSTNMPVRSSSMGGSEKIVSAANEVSSLNNDAKTGTTFTEKGGTESKTCLGNKYEDDWRYLAVTAFLVKCASSRLTVCFVVVACSDATLTLQALVLPHRLWFDVALLASMPSPVLALQHAVVPMHAPSKGNIEISNLYLVISGATDGSIAFWDITESVETFVNRVSSLNIEKFIDCQKRPRTGRGSQGGRQWRSLNSSMSKRRFGGNSVTKNAGDVDNTDSHVTSCTSSELNDLEKSSKNCSQAEHNTLLEPESIRNDPVAEIYEIQPIHVMNNVHQSGVNCLHLSGDFRDSENCFLLNIVSGGDDQALHYLRLKLTKQSTELDAKLLTSETIRISNQHRISSAHASAIKGIWTDGTWVFSTGLDQRIRCWLVGDHGELTEHAHLVISVPEPEALDARACGRNHYQIAVSGRGMQMVEFFLD</sequence>
<dbReference type="CDD" id="cd16615">
    <property type="entry name" value="RING-HC_ZNF598"/>
    <property type="match status" value="1"/>
</dbReference>
<dbReference type="InterPro" id="IPR013087">
    <property type="entry name" value="Znf_C2H2_type"/>
</dbReference>
<feature type="compositionally biased region" description="Low complexity" evidence="10">
    <location>
        <begin position="447"/>
        <end position="465"/>
    </location>
</feature>
<organism evidence="12 13">
    <name type="scientific">Hibiscus sabdariffa</name>
    <name type="common">roselle</name>
    <dbReference type="NCBI Taxonomy" id="183260"/>
    <lineage>
        <taxon>Eukaryota</taxon>
        <taxon>Viridiplantae</taxon>
        <taxon>Streptophyta</taxon>
        <taxon>Embryophyta</taxon>
        <taxon>Tracheophyta</taxon>
        <taxon>Spermatophyta</taxon>
        <taxon>Magnoliopsida</taxon>
        <taxon>eudicotyledons</taxon>
        <taxon>Gunneridae</taxon>
        <taxon>Pentapetalae</taxon>
        <taxon>rosids</taxon>
        <taxon>malvids</taxon>
        <taxon>Malvales</taxon>
        <taxon>Malvaceae</taxon>
        <taxon>Malvoideae</taxon>
        <taxon>Hibiscus</taxon>
    </lineage>
</organism>
<feature type="domain" description="RING-type" evidence="11">
    <location>
        <begin position="5"/>
        <end position="46"/>
    </location>
</feature>
<comment type="similarity">
    <text evidence="7">Belongs to the WD repeat WDR6 family.</text>
</comment>
<keyword evidence="8" id="KW-0862">Zinc</keyword>
<evidence type="ECO:0000256" key="9">
    <source>
        <dbReference type="PROSITE-ProRule" id="PRU00221"/>
    </source>
</evidence>
<evidence type="ECO:0000256" key="3">
    <source>
        <dbReference type="ARBA" id="ARBA00022574"/>
    </source>
</evidence>
<keyword evidence="3 9" id="KW-0853">WD repeat</keyword>
<protein>
    <recommendedName>
        <fullName evidence="11">RING-type domain-containing protein</fullName>
    </recommendedName>
</protein>
<dbReference type="InterPro" id="IPR057634">
    <property type="entry name" value="PAH_ZNF598/HEL2"/>
</dbReference>
<evidence type="ECO:0000313" key="13">
    <source>
        <dbReference type="Proteomes" id="UP001396334"/>
    </source>
</evidence>
<feature type="compositionally biased region" description="Polar residues" evidence="10">
    <location>
        <begin position="742"/>
        <end position="760"/>
    </location>
</feature>
<feature type="compositionally biased region" description="Low complexity" evidence="10">
    <location>
        <begin position="517"/>
        <end position="528"/>
    </location>
</feature>
<evidence type="ECO:0000256" key="10">
    <source>
        <dbReference type="SAM" id="MobiDB-lite"/>
    </source>
</evidence>
<dbReference type="PROSITE" id="PS50089">
    <property type="entry name" value="ZF_RING_2"/>
    <property type="match status" value="1"/>
</dbReference>
<dbReference type="InterPro" id="IPR041888">
    <property type="entry name" value="RING-HC_ZNF598/HEL2"/>
</dbReference>
<dbReference type="InterPro" id="IPR051973">
    <property type="entry name" value="tRNA_Anticodon_Mtase-Reg"/>
</dbReference>
<feature type="compositionally biased region" description="Polar residues" evidence="10">
    <location>
        <begin position="405"/>
        <end position="424"/>
    </location>
</feature>
<feature type="region of interest" description="Disordered" evidence="10">
    <location>
        <begin position="1907"/>
        <end position="1950"/>
    </location>
</feature>
<dbReference type="InterPro" id="IPR056437">
    <property type="entry name" value="Znf-C2H2_ZNF598/HEL2"/>
</dbReference>
<dbReference type="Pfam" id="PF23230">
    <property type="entry name" value="zf-C2H2_13"/>
    <property type="match status" value="1"/>
</dbReference>
<keyword evidence="8" id="KW-0863">Zinc-finger</keyword>